<evidence type="ECO:0000256" key="10">
    <source>
        <dbReference type="ARBA" id="ARBA00023204"/>
    </source>
</evidence>
<evidence type="ECO:0000256" key="1">
    <source>
        <dbReference type="ARBA" id="ARBA00001946"/>
    </source>
</evidence>
<dbReference type="InterPro" id="IPR006084">
    <property type="entry name" value="XPG/Rad2"/>
</dbReference>
<evidence type="ECO:0000256" key="8">
    <source>
        <dbReference type="ARBA" id="ARBA00022801"/>
    </source>
</evidence>
<feature type="compositionally biased region" description="Basic and acidic residues" evidence="13">
    <location>
        <begin position="623"/>
        <end position="638"/>
    </location>
</feature>
<keyword evidence="9" id="KW-0460">Magnesium</keyword>
<dbReference type="InterPro" id="IPR036279">
    <property type="entry name" value="5-3_exonuclease_C_sf"/>
</dbReference>
<evidence type="ECO:0000256" key="3">
    <source>
        <dbReference type="ARBA" id="ARBA00022553"/>
    </source>
</evidence>
<organism evidence="15 16">
    <name type="scientific">Leptidea sinapis</name>
    <dbReference type="NCBI Taxonomy" id="189913"/>
    <lineage>
        <taxon>Eukaryota</taxon>
        <taxon>Metazoa</taxon>
        <taxon>Ecdysozoa</taxon>
        <taxon>Arthropoda</taxon>
        <taxon>Hexapoda</taxon>
        <taxon>Insecta</taxon>
        <taxon>Pterygota</taxon>
        <taxon>Neoptera</taxon>
        <taxon>Endopterygota</taxon>
        <taxon>Lepidoptera</taxon>
        <taxon>Glossata</taxon>
        <taxon>Ditrysia</taxon>
        <taxon>Papilionoidea</taxon>
        <taxon>Pieridae</taxon>
        <taxon>Dismorphiinae</taxon>
        <taxon>Leptidea</taxon>
    </lineage>
</organism>
<evidence type="ECO:0000256" key="9">
    <source>
        <dbReference type="ARBA" id="ARBA00022842"/>
    </source>
</evidence>
<keyword evidence="16" id="KW-1185">Reference proteome</keyword>
<dbReference type="EMBL" id="FZQP02000437">
    <property type="protein sequence ID" value="VVC88947.1"/>
    <property type="molecule type" value="Genomic_DNA"/>
</dbReference>
<evidence type="ECO:0000256" key="12">
    <source>
        <dbReference type="ARBA" id="ARBA00038112"/>
    </source>
</evidence>
<protein>
    <recommendedName>
        <fullName evidence="14">XPG-I domain-containing protein</fullName>
    </recommendedName>
</protein>
<comment type="subcellular location">
    <subcellularLocation>
        <location evidence="2">Nucleus</location>
    </subcellularLocation>
</comment>
<keyword evidence="10" id="KW-0234">DNA repair</keyword>
<dbReference type="GO" id="GO:0046872">
    <property type="term" value="F:metal ion binding"/>
    <property type="evidence" value="ECO:0007669"/>
    <property type="project" value="UniProtKB-KW"/>
</dbReference>
<evidence type="ECO:0000256" key="5">
    <source>
        <dbReference type="ARBA" id="ARBA00022723"/>
    </source>
</evidence>
<dbReference type="InterPro" id="IPR008918">
    <property type="entry name" value="HhH2"/>
</dbReference>
<evidence type="ECO:0000313" key="16">
    <source>
        <dbReference type="Proteomes" id="UP000324832"/>
    </source>
</evidence>
<feature type="region of interest" description="Disordered" evidence="13">
    <location>
        <begin position="965"/>
        <end position="997"/>
    </location>
</feature>
<feature type="region of interest" description="Disordered" evidence="13">
    <location>
        <begin position="62"/>
        <end position="99"/>
    </location>
</feature>
<keyword evidence="5" id="KW-0479">Metal-binding</keyword>
<evidence type="ECO:0000256" key="2">
    <source>
        <dbReference type="ARBA" id="ARBA00004123"/>
    </source>
</evidence>
<keyword evidence="6" id="KW-0255">Endonuclease</keyword>
<feature type="compositionally biased region" description="Acidic residues" evidence="13">
    <location>
        <begin position="80"/>
        <end position="93"/>
    </location>
</feature>
<dbReference type="SUPFAM" id="SSF47807">
    <property type="entry name" value="5' to 3' exonuclease, C-terminal subdomain"/>
    <property type="match status" value="1"/>
</dbReference>
<dbReference type="PRINTS" id="PR00853">
    <property type="entry name" value="XPGRADSUPER"/>
</dbReference>
<gene>
    <name evidence="15" type="ORF">LSINAPIS_LOCUS2193</name>
</gene>
<dbReference type="GO" id="GO:0005634">
    <property type="term" value="C:nucleus"/>
    <property type="evidence" value="ECO:0007669"/>
    <property type="project" value="UniProtKB-SubCell"/>
</dbReference>
<dbReference type="PROSITE" id="PS00842">
    <property type="entry name" value="XPG_2"/>
    <property type="match status" value="1"/>
</dbReference>
<dbReference type="Gene3D" id="1.10.150.20">
    <property type="entry name" value="5' to 3' exonuclease, C-terminal subdomain"/>
    <property type="match status" value="1"/>
</dbReference>
<keyword evidence="8" id="KW-0378">Hydrolase</keyword>
<keyword evidence="7" id="KW-0227">DNA damage</keyword>
<dbReference type="PANTHER" id="PTHR16171:SF7">
    <property type="entry name" value="DNA REPAIR PROTEIN RAD2"/>
    <property type="match status" value="1"/>
</dbReference>
<evidence type="ECO:0000313" key="15">
    <source>
        <dbReference type="EMBL" id="VVC88947.1"/>
    </source>
</evidence>
<comment type="cofactor">
    <cofactor evidence="1">
        <name>Mg(2+)</name>
        <dbReference type="ChEBI" id="CHEBI:18420"/>
    </cofactor>
</comment>
<dbReference type="GO" id="GO:0006281">
    <property type="term" value="P:DNA repair"/>
    <property type="evidence" value="ECO:0007669"/>
    <property type="project" value="UniProtKB-KW"/>
</dbReference>
<dbReference type="InterPro" id="IPR019974">
    <property type="entry name" value="XPG_CS"/>
</dbReference>
<dbReference type="CDD" id="cd09868">
    <property type="entry name" value="PIN_XPG_RAD2"/>
    <property type="match status" value="1"/>
</dbReference>
<evidence type="ECO:0000256" key="6">
    <source>
        <dbReference type="ARBA" id="ARBA00022759"/>
    </source>
</evidence>
<dbReference type="InterPro" id="IPR029060">
    <property type="entry name" value="PIN-like_dom_sf"/>
</dbReference>
<dbReference type="SMART" id="SM00279">
    <property type="entry name" value="HhH2"/>
    <property type="match status" value="1"/>
</dbReference>
<proteinExistence type="inferred from homology"/>
<comment type="similarity">
    <text evidence="12">Belongs to the XPG/RAD2 endonuclease family. GEN subfamily.</text>
</comment>
<dbReference type="SUPFAM" id="SSF88723">
    <property type="entry name" value="PIN domain-like"/>
    <property type="match status" value="1"/>
</dbReference>
<dbReference type="SMART" id="SM00484">
    <property type="entry name" value="XPGI"/>
    <property type="match status" value="1"/>
</dbReference>
<evidence type="ECO:0000256" key="11">
    <source>
        <dbReference type="ARBA" id="ARBA00023242"/>
    </source>
</evidence>
<feature type="region of interest" description="Disordered" evidence="13">
    <location>
        <begin position="623"/>
        <end position="642"/>
    </location>
</feature>
<dbReference type="GO" id="GO:0017108">
    <property type="term" value="F:5'-flap endonuclease activity"/>
    <property type="evidence" value="ECO:0007669"/>
    <property type="project" value="UniProtKB-ARBA"/>
</dbReference>
<reference evidence="15 16" key="1">
    <citation type="submission" date="2017-07" db="EMBL/GenBank/DDBJ databases">
        <authorList>
            <person name="Talla V."/>
            <person name="Backstrom N."/>
        </authorList>
    </citation>
    <scope>NUCLEOTIDE SEQUENCE [LARGE SCALE GENOMIC DNA]</scope>
</reference>
<feature type="compositionally biased region" description="Polar residues" evidence="13">
    <location>
        <begin position="280"/>
        <end position="304"/>
    </location>
</feature>
<dbReference type="FunFam" id="1.10.150.20:FF:000030">
    <property type="entry name" value="Flap endonuclease GEN-like 1"/>
    <property type="match status" value="1"/>
</dbReference>
<dbReference type="GO" id="GO:0003697">
    <property type="term" value="F:single-stranded DNA binding"/>
    <property type="evidence" value="ECO:0007669"/>
    <property type="project" value="TreeGrafter"/>
</dbReference>
<evidence type="ECO:0000256" key="4">
    <source>
        <dbReference type="ARBA" id="ARBA00022722"/>
    </source>
</evidence>
<dbReference type="GO" id="GO:0008821">
    <property type="term" value="F:crossover junction DNA endonuclease activity"/>
    <property type="evidence" value="ECO:0007669"/>
    <property type="project" value="UniProtKB-ARBA"/>
</dbReference>
<dbReference type="Pfam" id="PF00867">
    <property type="entry name" value="XPG_I"/>
    <property type="match status" value="1"/>
</dbReference>
<dbReference type="Gene3D" id="3.40.50.1010">
    <property type="entry name" value="5'-nuclease"/>
    <property type="match status" value="1"/>
</dbReference>
<sequence>MGVTGLWRLVEPAGKPVPVETLENKILAVESERLKRELAILLSKKTAIGALLGKQISPKKNKNTIEKDDDLFKLPALPQNEEESATDSDDEQDSSASSIDLHSVNLESDDFKKLPVKQKYDLLLELKETRKMNSWGKLETLPKKSDNFSNFQMQRLLKRRKVQECIEETEKEMGDIGMSLTELESLLNAEGIETKIEELPTRRIASDKTTRYLLIDKAKQSLIESKKLKEKTENNKCNSEIAGTSGKHETKENIGTVEFEDDLQKAIKMSLECVEEEPKTSTSGCDEDPNTSASSSKADESWTSFMTDSEYSEEECDELCSRNITSVKDYIMQYTDFTHKAIEDLVSTENKPKKNPKKLNVDDVMDEINQEKSIIEDQIDLINDDDVAKKEIKSNDKDSDNVFRTPPLIKSSNDEDICINNENKKDDFDDASLLSIENKNHDCKVDSSSEEIINHSLLITAGPNQDNTKVSNKNIKHNNDISVFSIEDSEHNVICLDTSTEDIDNIKSKISSNKSCSSSEDEFEEVIDIENNTKTPVVQLTLNVEEPLGDDIFADVFECDDVRNPVQCSSITIKQQSEVNDNNCARPIGNKEQEYTTQDHKAISITNNIIYKELKVPKECQSDSFEKIQSPERDKTTEDNPLVNTFSKDISIATKNDSNKPRISEKDLEEMATVVEDEHENLLHEKGRLDRIGRNISEQMTLEAQELLRIFGIPYIIAPMEAEAQCAFLENNKLTDGTITDDSDIWLFGGRTVYKNFFNQKKHVLQFLSERIEKLFNLSREQLILLALLVGSDYTTGVSGVGPVTAMEILASFPSKKKSSNETPKQDNYQLIIEGLKQFKQWVKAGKRTDNITLKKKLKNVKLNEDFPSVRVVQAYLEPNVDENKEKFTWGEIDITILREYAKSKFGWSQSKLDEIVQPVLKRLTERKSQKTVHDYFKRKIQIESIDDQISKRVKAAVKKLDPNREYNDGEETKLKKTNEKNSKSKRAPKKKSNVDDSLSRINQIVKVSNVEEKILTFDVKIPRSDMKHEIIPQREKVKQNLLENKLKAIEIFRKSKIDKKRKFTKRKPELRMKNSCMKMHPKGRTPPITMPGIG</sequence>
<feature type="region of interest" description="Disordered" evidence="13">
    <location>
        <begin position="277"/>
        <end position="304"/>
    </location>
</feature>
<keyword evidence="11" id="KW-0539">Nucleus</keyword>
<dbReference type="Proteomes" id="UP000324832">
    <property type="component" value="Unassembled WGS sequence"/>
</dbReference>
<accession>A0A5E4PUY8</accession>
<evidence type="ECO:0000259" key="14">
    <source>
        <dbReference type="SMART" id="SM00484"/>
    </source>
</evidence>
<dbReference type="AlphaFoldDB" id="A0A5E4PUY8"/>
<evidence type="ECO:0000256" key="13">
    <source>
        <dbReference type="SAM" id="MobiDB-lite"/>
    </source>
</evidence>
<name>A0A5E4PUY8_9NEOP</name>
<dbReference type="PANTHER" id="PTHR16171">
    <property type="entry name" value="DNA REPAIR PROTEIN COMPLEMENTING XP-G CELLS-RELATED"/>
    <property type="match status" value="1"/>
</dbReference>
<keyword evidence="3" id="KW-0597">Phosphoprotein</keyword>
<feature type="compositionally biased region" description="Basic and acidic residues" evidence="13">
    <location>
        <begin position="63"/>
        <end position="72"/>
    </location>
</feature>
<dbReference type="GO" id="GO:0000400">
    <property type="term" value="F:four-way junction DNA binding"/>
    <property type="evidence" value="ECO:0007669"/>
    <property type="project" value="UniProtKB-ARBA"/>
</dbReference>
<keyword evidence="4" id="KW-0540">Nuclease</keyword>
<dbReference type="InterPro" id="IPR006086">
    <property type="entry name" value="XPG-I_dom"/>
</dbReference>
<evidence type="ECO:0000256" key="7">
    <source>
        <dbReference type="ARBA" id="ARBA00022763"/>
    </source>
</evidence>
<feature type="compositionally biased region" description="Basic and acidic residues" evidence="13">
    <location>
        <begin position="965"/>
        <end position="983"/>
    </location>
</feature>
<feature type="domain" description="XPG-I" evidence="14">
    <location>
        <begin position="709"/>
        <end position="778"/>
    </location>
</feature>